<dbReference type="InterPro" id="IPR000742">
    <property type="entry name" value="EGF"/>
</dbReference>
<feature type="signal peptide" evidence="4">
    <location>
        <begin position="1"/>
        <end position="16"/>
    </location>
</feature>
<evidence type="ECO:0000313" key="7">
    <source>
        <dbReference type="Proteomes" id="UP000515135"/>
    </source>
</evidence>
<dbReference type="RefSeq" id="XP_019639631.1">
    <property type="nucleotide sequence ID" value="XM_019784072.1"/>
</dbReference>
<feature type="chain" id="PRO_5027967534" evidence="4">
    <location>
        <begin position="17"/>
        <end position="800"/>
    </location>
</feature>
<dbReference type="Gene3D" id="3.90.215.10">
    <property type="entry name" value="Gamma Fibrinogen, chain A, domain 1"/>
    <property type="match status" value="2"/>
</dbReference>
<keyword evidence="1 2" id="KW-1015">Disulfide bond</keyword>
<comment type="caution">
    <text evidence="2">Lacks conserved residue(s) required for the propagation of feature annotation.</text>
</comment>
<dbReference type="PROSITE" id="PS50026">
    <property type="entry name" value="EGF_3"/>
    <property type="match status" value="2"/>
</dbReference>
<feature type="domain" description="EGF-like" evidence="5">
    <location>
        <begin position="342"/>
        <end position="381"/>
    </location>
</feature>
<dbReference type="PROSITE" id="PS00022">
    <property type="entry name" value="EGF_1"/>
    <property type="match status" value="2"/>
</dbReference>
<feature type="disulfide bond" evidence="2">
    <location>
        <begin position="787"/>
        <end position="796"/>
    </location>
</feature>
<feature type="domain" description="EGF-like" evidence="5">
    <location>
        <begin position="758"/>
        <end position="797"/>
    </location>
</feature>
<reference evidence="8" key="1">
    <citation type="submission" date="2025-08" db="UniProtKB">
        <authorList>
            <consortium name="RefSeq"/>
        </authorList>
    </citation>
    <scope>IDENTIFICATION</scope>
    <source>
        <tissue evidence="8">Gonad</tissue>
    </source>
</reference>
<dbReference type="InterPro" id="IPR036056">
    <property type="entry name" value="Fibrinogen-like_C"/>
</dbReference>
<name>A0A6P5ACW7_BRABE</name>
<evidence type="ECO:0000256" key="1">
    <source>
        <dbReference type="ARBA" id="ARBA00023157"/>
    </source>
</evidence>
<dbReference type="Proteomes" id="UP000515135">
    <property type="component" value="Unplaced"/>
</dbReference>
<accession>A0A6P5ACW7</accession>
<keyword evidence="4" id="KW-0732">Signal</keyword>
<dbReference type="InterPro" id="IPR002181">
    <property type="entry name" value="Fibrinogen_a/b/g_C_dom"/>
</dbReference>
<dbReference type="OrthoDB" id="4062651at2759"/>
<dbReference type="FunFam" id="3.90.215.10:FF:000001">
    <property type="entry name" value="Tenascin isoform 1"/>
    <property type="match status" value="2"/>
</dbReference>
<dbReference type="SMART" id="SM00186">
    <property type="entry name" value="FBG"/>
    <property type="match status" value="2"/>
</dbReference>
<evidence type="ECO:0000256" key="2">
    <source>
        <dbReference type="PROSITE-ProRule" id="PRU00076"/>
    </source>
</evidence>
<dbReference type="PROSITE" id="PS01186">
    <property type="entry name" value="EGF_2"/>
    <property type="match status" value="1"/>
</dbReference>
<feature type="region of interest" description="Disordered" evidence="3">
    <location>
        <begin position="246"/>
        <end position="272"/>
    </location>
</feature>
<keyword evidence="2" id="KW-0245">EGF-like domain</keyword>
<evidence type="ECO:0000259" key="6">
    <source>
        <dbReference type="PROSITE" id="PS51406"/>
    </source>
</evidence>
<dbReference type="PANTHER" id="PTHR19143">
    <property type="entry name" value="FIBRINOGEN/TENASCIN/ANGIOPOEITIN"/>
    <property type="match status" value="1"/>
</dbReference>
<evidence type="ECO:0000259" key="5">
    <source>
        <dbReference type="PROSITE" id="PS50026"/>
    </source>
</evidence>
<feature type="domain" description="Fibrinogen C-terminal" evidence="6">
    <location>
        <begin position="529"/>
        <end position="758"/>
    </location>
</feature>
<feature type="disulfide bond" evidence="2">
    <location>
        <begin position="371"/>
        <end position="380"/>
    </location>
</feature>
<dbReference type="PANTHER" id="PTHR19143:SF458">
    <property type="entry name" value="FIBRINOGEN C-TERMINAL DOMAIN-CONTAINING PROTEIN-RELATED"/>
    <property type="match status" value="1"/>
</dbReference>
<dbReference type="PROSITE" id="PS51406">
    <property type="entry name" value="FIBRINOGEN_C_2"/>
    <property type="match status" value="2"/>
</dbReference>
<dbReference type="SUPFAM" id="SSF56496">
    <property type="entry name" value="Fibrinogen C-terminal domain-like"/>
    <property type="match status" value="2"/>
</dbReference>
<feature type="compositionally biased region" description="Polar residues" evidence="3">
    <location>
        <begin position="251"/>
        <end position="272"/>
    </location>
</feature>
<dbReference type="NCBIfam" id="NF040941">
    <property type="entry name" value="GGGWT_bact"/>
    <property type="match status" value="2"/>
</dbReference>
<dbReference type="SMART" id="SM00473">
    <property type="entry name" value="PAN_AP"/>
    <property type="match status" value="2"/>
</dbReference>
<dbReference type="AlphaFoldDB" id="A0A6P5ACW7"/>
<dbReference type="CDD" id="cd00087">
    <property type="entry name" value="FReD"/>
    <property type="match status" value="2"/>
</dbReference>
<dbReference type="SUPFAM" id="SSF57414">
    <property type="entry name" value="Hairpin loop containing domain-like"/>
    <property type="match status" value="1"/>
</dbReference>
<dbReference type="InterPro" id="IPR050373">
    <property type="entry name" value="Fibrinogen_C-term_domain"/>
</dbReference>
<protein>
    <submittedName>
        <fullName evidence="8">Uncharacterized protein LOC109481493</fullName>
    </submittedName>
</protein>
<dbReference type="KEGG" id="bbel:109481493"/>
<dbReference type="InterPro" id="IPR014716">
    <property type="entry name" value="Fibrinogen_a/b/g_C_1"/>
</dbReference>
<dbReference type="Gene3D" id="2.170.300.10">
    <property type="entry name" value="Tie2 ligand-binding domain superfamily"/>
    <property type="match status" value="1"/>
</dbReference>
<dbReference type="GO" id="GO:0005615">
    <property type="term" value="C:extracellular space"/>
    <property type="evidence" value="ECO:0007669"/>
    <property type="project" value="TreeGrafter"/>
</dbReference>
<dbReference type="Pfam" id="PF00147">
    <property type="entry name" value="Fibrinogen_C"/>
    <property type="match status" value="2"/>
</dbReference>
<evidence type="ECO:0000256" key="3">
    <source>
        <dbReference type="SAM" id="MobiDB-lite"/>
    </source>
</evidence>
<keyword evidence="7" id="KW-1185">Reference proteome</keyword>
<dbReference type="Gene3D" id="2.10.25.10">
    <property type="entry name" value="Laminin"/>
    <property type="match status" value="1"/>
</dbReference>
<sequence length="800" mass="88225">MTAVFLLLCLTPTITATVSYEDLFTKEEGHFFGDSSDHITAYDNIDAEECARRCLQDHGGYDDVNPTCLSFNHRPAGSPEGGSARCWISSSDKDTAASPGPEWDSWPYRNYYQRKHILAPQDCTDVFALGIQYSHVYTIGHPQPFQAYCDMDTDGGGWTVIQRRQDGSVPFDRTWTEYEQGFGNSSGEYWLGLGNIHSLTIQKQNELYVYLEDWETNSRFARYSTFSVGDASSKYTATIGGYSGDAGDSLDPSTTRHSINSRQFSTTDQDNDGISTDCARRFGQGGWWYTPSCGRAMLNGQYLTGCSVPSAYCSSADGIIWYTWLGYNYSMKKTVMMIRPADFPVSSFRPCENGRNLTSGPEDSGLFICACPAGWNGTFCDKECHDGLYGAGCTQTCHCAAGPTACNKTTGVCTGGCLDFWAGDSCQTREDTVPWSDLFFKDVGRFFGDSPDLITAYNDIDTEECARRCLQGYGSYDGVNPTCLSFNHRPAGSPEGGSARCWLRSSDTDTAASPGPEWDSWPHRNYYQRKHILAPQDCADVFALGIQYSHVYTIGYPQPFQAYCDMDTDGGGWTVIQRRQDGSVPFDRPWTEYEQGFGNTSGEYWLGLGNIHSLTTQKQNELYVYLEDWETNSRFARYSTFSVGDASSKYTSTIGGYSGDAGDSLYNSNSRHGINTRQFSTTDQDNDGVSTDCAATFGQGGWWYTPSCGYALLNGQYLTGCSVPAPPSCSHADGIVWSTWLGHRYSIKKTVMMTRPADFPVSSFRPCENGGNLTSGPEDSGLFVCACPAGWNGTFCDQGN</sequence>
<gene>
    <name evidence="8" type="primary">LOC109481493</name>
</gene>
<feature type="domain" description="Fibrinogen C-terminal" evidence="6">
    <location>
        <begin position="114"/>
        <end position="342"/>
    </location>
</feature>
<evidence type="ECO:0000313" key="8">
    <source>
        <dbReference type="RefSeq" id="XP_019639631.1"/>
    </source>
</evidence>
<organism evidence="7 8">
    <name type="scientific">Branchiostoma belcheri</name>
    <name type="common">Amphioxus</name>
    <dbReference type="NCBI Taxonomy" id="7741"/>
    <lineage>
        <taxon>Eukaryota</taxon>
        <taxon>Metazoa</taxon>
        <taxon>Chordata</taxon>
        <taxon>Cephalochordata</taxon>
        <taxon>Leptocardii</taxon>
        <taxon>Amphioxiformes</taxon>
        <taxon>Branchiostomatidae</taxon>
        <taxon>Branchiostoma</taxon>
    </lineage>
</organism>
<evidence type="ECO:0000256" key="4">
    <source>
        <dbReference type="SAM" id="SignalP"/>
    </source>
</evidence>
<dbReference type="GeneID" id="109481493"/>
<dbReference type="InterPro" id="IPR003609">
    <property type="entry name" value="Pan_app"/>
</dbReference>
<proteinExistence type="predicted"/>